<dbReference type="RefSeq" id="WP_167311272.1">
    <property type="nucleotide sequence ID" value="NZ_CP110790.1"/>
</dbReference>
<protein>
    <submittedName>
        <fullName evidence="2">Zinc ribbon domain-containing protein</fullName>
    </submittedName>
</protein>
<comment type="caution">
    <text evidence="2">The sequence shown here is derived from an EMBL/GenBank/DDBJ whole genome shotgun (WGS) entry which is preliminary data.</text>
</comment>
<dbReference type="EMBL" id="JAASAN010000002">
    <property type="protein sequence ID" value="NIL26136.1"/>
    <property type="molecule type" value="Genomic_DNA"/>
</dbReference>
<dbReference type="AlphaFoldDB" id="A0AA91BHC0"/>
<sequence>MYCMKCGASVDPHNKFCPSCGTQIVQLNEVNKSNPWHDKQDNQQKTIFKAQPIVANEIKGDGFFKKWRFYILVSIAFLIFSLVRKDLIHIVADNEINPDTWTLAAEQYKKIKADQRLPVVIDQYTTFRDMYVEDRRIHYVYTIKNLAVTEELKNELYTMALKMFNENMCQNPLITQHGGQLVLSYQFITGTLDYKFDKSFCLKK</sequence>
<reference evidence="2" key="1">
    <citation type="submission" date="2020-03" db="EMBL/GenBank/DDBJ databases">
        <authorList>
            <person name="Kislichkina A."/>
            <person name="Dentovskaya S."/>
            <person name="Shaikhutdinov R."/>
            <person name="Ivanov S."/>
            <person name="Sizova A."/>
            <person name="Solomentsev V."/>
            <person name="Bogun A."/>
        </authorList>
    </citation>
    <scope>NUCLEOTIDE SEQUENCE</scope>
    <source>
        <strain evidence="2">SCPM-O-B-8025</strain>
    </source>
</reference>
<evidence type="ECO:0000313" key="3">
    <source>
        <dbReference type="Proteomes" id="UP000698240"/>
    </source>
</evidence>
<evidence type="ECO:0000313" key="2">
    <source>
        <dbReference type="EMBL" id="NIL26136.1"/>
    </source>
</evidence>
<accession>A0AA91BHC0</accession>
<evidence type="ECO:0000259" key="1">
    <source>
        <dbReference type="Pfam" id="PF13240"/>
    </source>
</evidence>
<feature type="domain" description="Zinc-ribbon" evidence="1">
    <location>
        <begin position="2"/>
        <end position="23"/>
    </location>
</feature>
<proteinExistence type="predicted"/>
<organism evidence="2 3">
    <name type="scientific">Yersinia massiliensis</name>
    <dbReference type="NCBI Taxonomy" id="419257"/>
    <lineage>
        <taxon>Bacteria</taxon>
        <taxon>Pseudomonadati</taxon>
        <taxon>Pseudomonadota</taxon>
        <taxon>Gammaproteobacteria</taxon>
        <taxon>Enterobacterales</taxon>
        <taxon>Yersiniaceae</taxon>
        <taxon>Yersinia</taxon>
    </lineage>
</organism>
<dbReference type="InterPro" id="IPR026870">
    <property type="entry name" value="Zinc_ribbon_dom"/>
</dbReference>
<gene>
    <name evidence="2" type="ORF">HB980_06165</name>
</gene>
<name>A0AA91BHC0_9GAMM</name>
<dbReference type="Pfam" id="PF13240">
    <property type="entry name" value="Zn_Ribbon_1"/>
    <property type="match status" value="1"/>
</dbReference>
<dbReference type="Proteomes" id="UP000698240">
    <property type="component" value="Unassembled WGS sequence"/>
</dbReference>